<proteinExistence type="predicted"/>
<evidence type="ECO:0000313" key="1">
    <source>
        <dbReference type="EMBL" id="PHM47856.1"/>
    </source>
</evidence>
<dbReference type="EMBL" id="NITZ01000015">
    <property type="protein sequence ID" value="PHM47856.1"/>
    <property type="molecule type" value="Genomic_DNA"/>
</dbReference>
<dbReference type="SUPFAM" id="SSF50969">
    <property type="entry name" value="YVTN repeat-like/Quinoprotein amine dehydrogenase"/>
    <property type="match status" value="1"/>
</dbReference>
<dbReference type="InterPro" id="IPR011044">
    <property type="entry name" value="Quino_amine_DH_bsu"/>
</dbReference>
<gene>
    <name evidence="1" type="primary">bamB</name>
    <name evidence="1" type="ORF">Xmir_02939</name>
</gene>
<organism evidence="1 2">
    <name type="scientific">Xenorhabdus miraniensis</name>
    <dbReference type="NCBI Taxonomy" id="351674"/>
    <lineage>
        <taxon>Bacteria</taxon>
        <taxon>Pseudomonadati</taxon>
        <taxon>Pseudomonadota</taxon>
        <taxon>Gammaproteobacteria</taxon>
        <taxon>Enterobacterales</taxon>
        <taxon>Morganellaceae</taxon>
        <taxon>Xenorhabdus</taxon>
    </lineage>
</organism>
<dbReference type="AlphaFoldDB" id="A0A2D0JNH1"/>
<name>A0A2D0JNH1_9GAMM</name>
<dbReference type="RefSeq" id="WP_099114964.1">
    <property type="nucleotide sequence ID" value="NZ_CAWNQI010000046.1"/>
</dbReference>
<dbReference type="Gene3D" id="2.130.10.10">
    <property type="entry name" value="YVTN repeat-like/Quinoprotein amine dehydrogenase"/>
    <property type="match status" value="1"/>
</dbReference>
<accession>A0A2D0JNH1</accession>
<keyword evidence="2" id="KW-1185">Reference proteome</keyword>
<reference evidence="1 2" key="1">
    <citation type="journal article" date="2017" name="Nat. Microbiol.">
        <title>Natural product diversity associated with the nematode symbionts Photorhabdus and Xenorhabdus.</title>
        <authorList>
            <person name="Tobias N.J."/>
            <person name="Wolff H."/>
            <person name="Djahanschiri B."/>
            <person name="Grundmann F."/>
            <person name="Kronenwerth M."/>
            <person name="Shi Y.M."/>
            <person name="Simonyi S."/>
            <person name="Grun P."/>
            <person name="Shapiro-Ilan D."/>
            <person name="Pidot S.J."/>
            <person name="Stinear T.P."/>
            <person name="Ebersberger I."/>
            <person name="Bode H.B."/>
        </authorList>
    </citation>
    <scope>NUCLEOTIDE SEQUENCE [LARGE SCALE GENOMIC DNA]</scope>
    <source>
        <strain evidence="1 2">DSM 17902</strain>
    </source>
</reference>
<dbReference type="InterPro" id="IPR015943">
    <property type="entry name" value="WD40/YVTN_repeat-like_dom_sf"/>
</dbReference>
<evidence type="ECO:0000313" key="2">
    <source>
        <dbReference type="Proteomes" id="UP000221980"/>
    </source>
</evidence>
<sequence length="592" mass="67977">MKHYNATKVFCNKILAGTKTGEIVLFDFKELDILDDKKVSNGTISAIDIKNGVFAALSQNYDVIIGEISSEKIKINGVFSGLNHIVEDGYEVSRSESQGITLNSDGTKVAFRSPNSTCMIADLSDMKNIISNFRFDILYDIVTLCWTENDNILVGFSNGIVGKINIKDNSTSTIKLDNINESVHWFEKVNDSEYIVATDARCVVRLDEHSLNYKIGPKFANDDFEHATYDYINKVAYGTSFDRKVYKIDIESLEKIEIIYEASFKIRWSDIIYKDNIPYLILQIRDGSIVKFNLSTKKVEKLRRETPAAFWTYVNYLDKDLFFGEDGGYLFTSNNQKEIFDYRIKREYEGYYIKRAISNENLLVLGGTNGKIMIKNHGDDFKIINIESPVRDLCFGFNCIYVASESGCVYKIEGDNVRIIYKSESEPVWSISFNFDLYMLAIGERVGSVKILDSLNEHHVIAYTDSKIPKRMKWIDKNKLAVVNSSNIDLITYNEKNKSWDHVSEFYKGGLNTIEDFIIYNDSIIIGINYSRYILGWHLETGEVLCKSSWDQDYAKGIMNIDKEKFIIYGRNSKVKEYIMHDNDILLTKIVN</sequence>
<protein>
    <submittedName>
        <fullName evidence="1">Outer membrane protein assembly factor BamB</fullName>
    </submittedName>
</protein>
<dbReference type="Proteomes" id="UP000221980">
    <property type="component" value="Unassembled WGS sequence"/>
</dbReference>
<dbReference type="OrthoDB" id="6460243at2"/>
<comment type="caution">
    <text evidence="1">The sequence shown here is derived from an EMBL/GenBank/DDBJ whole genome shotgun (WGS) entry which is preliminary data.</text>
</comment>